<dbReference type="EMBL" id="KB200938">
    <property type="protein sequence ID" value="ESO99731.1"/>
    <property type="molecule type" value="Genomic_DNA"/>
</dbReference>
<feature type="compositionally biased region" description="Basic and acidic residues" evidence="1">
    <location>
        <begin position="1255"/>
        <end position="1265"/>
    </location>
</feature>
<dbReference type="RefSeq" id="XP_009049590.1">
    <property type="nucleotide sequence ID" value="XM_009051342.1"/>
</dbReference>
<sequence length="1427" mass="157960">MSSTRNMRDVNKNNQPTSAAQAPRLPALPINKLTQGQLKAVVPGLMQLATNSSPNKDNSKTSDLWTANYSSLAPSPAQNNCKENITTDLLRLMVRNCYRHLGQEELLTDNNNINWKSALATLSQLQSNGLKKGSRLGLDILPDILSTQGYNKSFIEIYLCFFCSEEFGGKEELRLHQNQCSFRPPELRSIRSPSKSPATESSACPQLSPLLPTDTGVVISHSREDYMQGLDLLPVQKAIRIREKRKNTEIDLDVDKFAEPVTPKSPGTPRTPKSLISQLSRDGESSACKRRLSYLCPRDNSDAESVISNSSSDDEPQKPSKTLSLLFIDVASPLGQKVQKCMASEPVVHTKVLTNAESFCRTPVKDSSFSEKLRVRNASIPVTFKLTRKRIRQFNHTYKFTKSERELSYDYIRTGLNKGSRMLKKSLPRCKVPLKRLAMNDFKHWKANPNPPKVPLNWRALQRKTFQLLQKQKQMSSNQPCSFPNGLPVLLGPGIDRLLGLRKKEEPIGKKSSLTLTNVLSEDANAEMSQLKLSLYKSLLTELSDYQQKFQKTKSPNLQIPNLQAKSTNHQMTNLQLKHFSSPIKDQLNQKAAPVFLSPCRVSIQQLERDQEYLPPPSLSPPSSTHSAKTKPLSIDIPKDNFKPSSGSTHKSRRDLYNDIDNLTSDDSISIRTGSSDESYKCLSPEEEPCVKCERYLCKCKSKALKSKDKDSPKKSFIGDKTPVKIKKKIGRPRKDSKINNSLSAKKNANLGNKKKDCSKEIIKKYRRKFPAKKLNYSLRGVDDKPVPAVKIPKCLQIDMKESAFIPAVMLGKVAVPKKLAIDMEWKPLDSKCNLRQRNSVDGKLTDAEATTKLSKPGKGESSTSGIDTSSDDDDTPLSAICQRVTEGKNIPIREKEPGRMSPKEHSEDKSRAVNILKKSPVKQIIKDLKNVKEKDAPKVAQQSTETLTSPRDKLDIASYIRPKILMRKHPNIGNTKSQTVMSPPLTKPNSISPEEPAKKKLKMPKGLEINMVWQPEDLPARRESKPKPDELQKSESESGSMLRERSASVTVLKKLDDSPLRQRSLSISQGLAKYFGKIVEVSPSSLKKSATLPGNSPMKWVRNTNLHFHPGGDSMSPLLTKSPEKQKSKSSDANATIVNVSPCKTSAVHKSPVNKHSSSILKLPLSVNPIKSPNVKDKLESESKKSGSPKKASSCSQGGIKIKNSSRSSSPVKQNKSVLPIKIIECSSAKKTPGSSGKVQKSILGTPSGSPSKKVTDKSLKKSLESSSSKKSMSENTAPTSPKKTQTTPRKVEGSPSKKNSNTSPVKSSSPKKDSPKKSKSVLMPSKNKKLSIQSYQDFLMEVQKSSTKSQKSPPKSAKTSPKMNKSTLKKSPFGSKILMKKKEKSKSEDKRASLTAASLLAGARGTKRKISLGKTSKTKKPKTKE</sequence>
<feature type="compositionally biased region" description="Polar residues" evidence="1">
    <location>
        <begin position="974"/>
        <end position="993"/>
    </location>
</feature>
<dbReference type="KEGG" id="lgi:LOTGIDRAFT_173569"/>
<feature type="compositionally biased region" description="Low complexity" evidence="1">
    <location>
        <begin position="1345"/>
        <end position="1364"/>
    </location>
</feature>
<feature type="compositionally biased region" description="Low complexity" evidence="1">
    <location>
        <begin position="1395"/>
        <end position="1406"/>
    </location>
</feature>
<feature type="region of interest" description="Disordered" evidence="1">
    <location>
        <begin position="840"/>
        <end position="911"/>
    </location>
</feature>
<feature type="compositionally biased region" description="Basic residues" evidence="1">
    <location>
        <begin position="1407"/>
        <end position="1427"/>
    </location>
</feature>
<feature type="region of interest" description="Disordered" evidence="1">
    <location>
        <begin position="1108"/>
        <end position="1136"/>
    </location>
</feature>
<protein>
    <submittedName>
        <fullName evidence="2">Uncharacterized protein</fullName>
    </submittedName>
</protein>
<keyword evidence="3" id="KW-1185">Reference proteome</keyword>
<dbReference type="CTD" id="20242431"/>
<feature type="region of interest" description="Disordered" evidence="1">
    <location>
        <begin position="707"/>
        <end position="740"/>
    </location>
</feature>
<feature type="compositionally biased region" description="Basic and acidic residues" evidence="1">
    <location>
        <begin position="1"/>
        <end position="11"/>
    </location>
</feature>
<organism evidence="2 3">
    <name type="scientific">Lottia gigantea</name>
    <name type="common">Giant owl limpet</name>
    <dbReference type="NCBI Taxonomy" id="225164"/>
    <lineage>
        <taxon>Eukaryota</taxon>
        <taxon>Metazoa</taxon>
        <taxon>Spiralia</taxon>
        <taxon>Lophotrochozoa</taxon>
        <taxon>Mollusca</taxon>
        <taxon>Gastropoda</taxon>
        <taxon>Patellogastropoda</taxon>
        <taxon>Lottioidea</taxon>
        <taxon>Lottiidae</taxon>
        <taxon>Lottia</taxon>
    </lineage>
</organism>
<accession>V4B0N1</accession>
<feature type="region of interest" description="Disordered" evidence="1">
    <location>
        <begin position="184"/>
        <end position="208"/>
    </location>
</feature>
<feature type="compositionally biased region" description="Polar residues" evidence="1">
    <location>
        <begin position="1277"/>
        <end position="1290"/>
    </location>
</feature>
<feature type="compositionally biased region" description="Low complexity" evidence="1">
    <location>
        <begin position="1296"/>
        <end position="1310"/>
    </location>
</feature>
<feature type="compositionally biased region" description="Polar residues" evidence="1">
    <location>
        <begin position="191"/>
        <end position="205"/>
    </location>
</feature>
<name>V4B0N1_LOTGI</name>
<feature type="region of interest" description="Disordered" evidence="1">
    <location>
        <begin position="1172"/>
        <end position="1427"/>
    </location>
</feature>
<feature type="compositionally biased region" description="Polar residues" evidence="1">
    <location>
        <begin position="1230"/>
        <end position="1254"/>
    </location>
</feature>
<feature type="compositionally biased region" description="Basic and acidic residues" evidence="1">
    <location>
        <begin position="892"/>
        <end position="911"/>
    </location>
</feature>
<proteinExistence type="predicted"/>
<dbReference type="Proteomes" id="UP000030746">
    <property type="component" value="Unassembled WGS sequence"/>
</dbReference>
<feature type="compositionally biased region" description="Basic and acidic residues" evidence="1">
    <location>
        <begin position="707"/>
        <end position="718"/>
    </location>
</feature>
<dbReference type="OrthoDB" id="6288734at2759"/>
<dbReference type="HOGENOM" id="CLU_252720_0_0_1"/>
<evidence type="ECO:0000313" key="2">
    <source>
        <dbReference type="EMBL" id="ESO99731.1"/>
    </source>
</evidence>
<feature type="compositionally biased region" description="Low complexity" evidence="1">
    <location>
        <begin position="1266"/>
        <end position="1276"/>
    </location>
</feature>
<dbReference type="OMA" id="QMMKTPK"/>
<feature type="compositionally biased region" description="Basic and acidic residues" evidence="1">
    <location>
        <begin position="1175"/>
        <end position="1186"/>
    </location>
</feature>
<evidence type="ECO:0000313" key="3">
    <source>
        <dbReference type="Proteomes" id="UP000030746"/>
    </source>
</evidence>
<feature type="region of interest" description="Disordered" evidence="1">
    <location>
        <begin position="974"/>
        <end position="1047"/>
    </location>
</feature>
<feature type="region of interest" description="Disordered" evidence="1">
    <location>
        <begin position="1"/>
        <end position="25"/>
    </location>
</feature>
<evidence type="ECO:0000256" key="1">
    <source>
        <dbReference type="SAM" id="MobiDB-lite"/>
    </source>
</evidence>
<feature type="compositionally biased region" description="Basic and acidic residues" evidence="1">
    <location>
        <begin position="1019"/>
        <end position="1047"/>
    </location>
</feature>
<feature type="region of interest" description="Disordered" evidence="1">
    <location>
        <begin position="612"/>
        <end position="682"/>
    </location>
</feature>
<feature type="compositionally biased region" description="Polar residues" evidence="1">
    <location>
        <begin position="1204"/>
        <end position="1218"/>
    </location>
</feature>
<feature type="region of interest" description="Disordered" evidence="1">
    <location>
        <begin position="257"/>
        <end position="284"/>
    </location>
</feature>
<gene>
    <name evidence="2" type="ORF">LOTGIDRAFT_173569</name>
</gene>
<dbReference type="GeneID" id="20242431"/>
<feature type="compositionally biased region" description="Polar residues" evidence="1">
    <location>
        <begin position="661"/>
        <end position="677"/>
    </location>
</feature>
<reference evidence="2 3" key="1">
    <citation type="journal article" date="2013" name="Nature">
        <title>Insights into bilaterian evolution from three spiralian genomes.</title>
        <authorList>
            <person name="Simakov O."/>
            <person name="Marletaz F."/>
            <person name="Cho S.J."/>
            <person name="Edsinger-Gonzales E."/>
            <person name="Havlak P."/>
            <person name="Hellsten U."/>
            <person name="Kuo D.H."/>
            <person name="Larsson T."/>
            <person name="Lv J."/>
            <person name="Arendt D."/>
            <person name="Savage R."/>
            <person name="Osoegawa K."/>
            <person name="de Jong P."/>
            <person name="Grimwood J."/>
            <person name="Chapman J.A."/>
            <person name="Shapiro H."/>
            <person name="Aerts A."/>
            <person name="Otillar R.P."/>
            <person name="Terry A.Y."/>
            <person name="Boore J.L."/>
            <person name="Grigoriev I.V."/>
            <person name="Lindberg D.R."/>
            <person name="Seaver E.C."/>
            <person name="Weisblat D.A."/>
            <person name="Putnam N.H."/>
            <person name="Rokhsar D.S."/>
        </authorList>
    </citation>
    <scope>NUCLEOTIDE SEQUENCE [LARGE SCALE GENOMIC DNA]</scope>
</reference>